<feature type="region of interest" description="Disordered" evidence="1">
    <location>
        <begin position="1"/>
        <end position="61"/>
    </location>
</feature>
<dbReference type="AlphaFoldDB" id="A0A915I787"/>
<feature type="region of interest" description="Disordered" evidence="1">
    <location>
        <begin position="162"/>
        <end position="322"/>
    </location>
</feature>
<proteinExistence type="predicted"/>
<protein>
    <submittedName>
        <fullName evidence="3">Uncharacterized protein</fullName>
    </submittedName>
</protein>
<sequence length="347" mass="37498">MQRVKPRLQQNQLSSFGPLGQSYGQQPDQLQMTNNLGAPPSQQQSSIMMNNNRFSDSGQSLDQQAANQLTLLKSLLTDLLRLLERYSSQSTTQSFGPQQGFDGSLFNSNSGQQSGQFQVSPQQQQNQPAFIGQPHFDFGTQQLQQPPNIQTNVFDSVQNSYRYQGQSSQPQPSRNIYTSNNGDGSGSGFVTVGQPRQNFGQQQQQSPRPQSNFGNMNNYVPGNGNEYGMQAPSQQDKPQPQQLVLQNVGGQPVGSSSLQMQPNVGGGQPSGGGSSSLQNEILQNYNSLQSSGGLFQPPPNIPQGQNSQQQQVGQGNNMPQSIFDLAGLPSVVSNANSNQGQMGLKAN</sequence>
<reference evidence="3" key="1">
    <citation type="submission" date="2022-11" db="UniProtKB">
        <authorList>
            <consortium name="WormBaseParasite"/>
        </authorList>
    </citation>
    <scope>IDENTIFICATION</scope>
</reference>
<feature type="compositionally biased region" description="Polar residues" evidence="1">
    <location>
        <begin position="22"/>
        <end position="61"/>
    </location>
</feature>
<feature type="compositionally biased region" description="Polar residues" evidence="1">
    <location>
        <begin position="162"/>
        <end position="182"/>
    </location>
</feature>
<dbReference type="Proteomes" id="UP000887565">
    <property type="component" value="Unplaced"/>
</dbReference>
<feature type="compositionally biased region" description="Low complexity" evidence="1">
    <location>
        <begin position="193"/>
        <end position="213"/>
    </location>
</feature>
<feature type="compositionally biased region" description="Low complexity" evidence="1">
    <location>
        <begin position="106"/>
        <end position="134"/>
    </location>
</feature>
<evidence type="ECO:0000313" key="2">
    <source>
        <dbReference type="Proteomes" id="UP000887565"/>
    </source>
</evidence>
<dbReference type="WBParaSite" id="nRc.2.0.1.t09627-RA">
    <property type="protein sequence ID" value="nRc.2.0.1.t09627-RA"/>
    <property type="gene ID" value="nRc.2.0.1.g09627"/>
</dbReference>
<evidence type="ECO:0000313" key="3">
    <source>
        <dbReference type="WBParaSite" id="nRc.2.0.1.t09627-RA"/>
    </source>
</evidence>
<feature type="compositionally biased region" description="Polar residues" evidence="1">
    <location>
        <begin position="277"/>
        <end position="293"/>
    </location>
</feature>
<feature type="compositionally biased region" description="Gly residues" evidence="1">
    <location>
        <begin position="264"/>
        <end position="274"/>
    </location>
</feature>
<feature type="compositionally biased region" description="Low complexity" evidence="1">
    <location>
        <begin position="302"/>
        <end position="320"/>
    </location>
</feature>
<feature type="compositionally biased region" description="Polar residues" evidence="1">
    <location>
        <begin position="231"/>
        <end position="262"/>
    </location>
</feature>
<accession>A0A915I787</accession>
<name>A0A915I787_ROMCU</name>
<keyword evidence="2" id="KW-1185">Reference proteome</keyword>
<organism evidence="2 3">
    <name type="scientific">Romanomermis culicivorax</name>
    <name type="common">Nematode worm</name>
    <dbReference type="NCBI Taxonomy" id="13658"/>
    <lineage>
        <taxon>Eukaryota</taxon>
        <taxon>Metazoa</taxon>
        <taxon>Ecdysozoa</taxon>
        <taxon>Nematoda</taxon>
        <taxon>Enoplea</taxon>
        <taxon>Dorylaimia</taxon>
        <taxon>Mermithida</taxon>
        <taxon>Mermithoidea</taxon>
        <taxon>Mermithidae</taxon>
        <taxon>Romanomermis</taxon>
    </lineage>
</organism>
<evidence type="ECO:0000256" key="1">
    <source>
        <dbReference type="SAM" id="MobiDB-lite"/>
    </source>
</evidence>
<feature type="region of interest" description="Disordered" evidence="1">
    <location>
        <begin position="89"/>
        <end position="143"/>
    </location>
</feature>